<evidence type="ECO:0000313" key="3">
    <source>
        <dbReference type="Proteomes" id="UP001497522"/>
    </source>
</evidence>
<sequence>MRLCFCKCSKPGSSSSSRELNKDTLTTTTMQSARYESASSELANGENMSTAVVTTDQHQKCYRSAVVELSSELQLEDPMQLTEHAYYGSPPEELSIEDQLEDPMQLTEQTYHGSAPEHLWSELQTEEDAETVDDERFDSVRNIDPSELELVEEIAQGGQAHVYLAKWKTRGGPEVMVKRYKGRRVDVVQLRKRLAKAHKNPAYSLGICELFGYSEDNTTGEVSVVMEAMRGDFAKPHRLESAIPQISDAQQRDDEEEEGCAHGDDNDDAFSEGIDIGYDATYCLRGGMVA</sequence>
<reference evidence="2" key="1">
    <citation type="submission" date="2024-03" db="EMBL/GenBank/DDBJ databases">
        <authorList>
            <consortium name="ELIXIR-Norway"/>
            <consortium name="Elixir Norway"/>
        </authorList>
    </citation>
    <scope>NUCLEOTIDE SEQUENCE</scope>
</reference>
<feature type="region of interest" description="Disordered" evidence="1">
    <location>
        <begin position="240"/>
        <end position="268"/>
    </location>
</feature>
<dbReference type="EMBL" id="OZ023709">
    <property type="protein sequence ID" value="CAK9882026.1"/>
    <property type="molecule type" value="Genomic_DNA"/>
</dbReference>
<dbReference type="SUPFAM" id="SSF56112">
    <property type="entry name" value="Protein kinase-like (PK-like)"/>
    <property type="match status" value="1"/>
</dbReference>
<keyword evidence="3" id="KW-1185">Reference proteome</keyword>
<dbReference type="InterPro" id="IPR011009">
    <property type="entry name" value="Kinase-like_dom_sf"/>
</dbReference>
<organism evidence="2 3">
    <name type="scientific">Sphagnum jensenii</name>
    <dbReference type="NCBI Taxonomy" id="128206"/>
    <lineage>
        <taxon>Eukaryota</taxon>
        <taxon>Viridiplantae</taxon>
        <taxon>Streptophyta</taxon>
        <taxon>Embryophyta</taxon>
        <taxon>Bryophyta</taxon>
        <taxon>Sphagnophytina</taxon>
        <taxon>Sphagnopsida</taxon>
        <taxon>Sphagnales</taxon>
        <taxon>Sphagnaceae</taxon>
        <taxon>Sphagnum</taxon>
    </lineage>
</organism>
<proteinExistence type="predicted"/>
<evidence type="ECO:0000313" key="2">
    <source>
        <dbReference type="EMBL" id="CAK9882026.1"/>
    </source>
</evidence>
<dbReference type="Gene3D" id="1.10.510.10">
    <property type="entry name" value="Transferase(Phosphotransferase) domain 1"/>
    <property type="match status" value="1"/>
</dbReference>
<evidence type="ECO:0000256" key="1">
    <source>
        <dbReference type="SAM" id="MobiDB-lite"/>
    </source>
</evidence>
<gene>
    <name evidence="2" type="ORF">CSSPJE1EN2_LOCUS23382</name>
</gene>
<accession>A0ABP1BZX5</accession>
<evidence type="ECO:0008006" key="4">
    <source>
        <dbReference type="Google" id="ProtNLM"/>
    </source>
</evidence>
<protein>
    <recommendedName>
        <fullName evidence="4">Protein kinase domain-containing protein</fullName>
    </recommendedName>
</protein>
<dbReference type="Proteomes" id="UP001497522">
    <property type="component" value="Chromosome 8"/>
</dbReference>
<name>A0ABP1BZX5_9BRYO</name>